<dbReference type="SUPFAM" id="SSF103088">
    <property type="entry name" value="OmpA-like"/>
    <property type="match status" value="1"/>
</dbReference>
<dbReference type="InterPro" id="IPR006665">
    <property type="entry name" value="OmpA-like"/>
</dbReference>
<evidence type="ECO:0000313" key="5">
    <source>
        <dbReference type="EMBL" id="CAA6826039.1"/>
    </source>
</evidence>
<organism evidence="5">
    <name type="scientific">uncultured Thiotrichaceae bacterium</name>
    <dbReference type="NCBI Taxonomy" id="298394"/>
    <lineage>
        <taxon>Bacteria</taxon>
        <taxon>Pseudomonadati</taxon>
        <taxon>Pseudomonadota</taxon>
        <taxon>Gammaproteobacteria</taxon>
        <taxon>Thiotrichales</taxon>
        <taxon>Thiotrichaceae</taxon>
        <taxon>environmental samples</taxon>
    </lineage>
</organism>
<dbReference type="EMBL" id="CACVAY010000129">
    <property type="protein sequence ID" value="CAA6826039.1"/>
    <property type="molecule type" value="Genomic_DNA"/>
</dbReference>
<reference evidence="5" key="1">
    <citation type="submission" date="2020-01" db="EMBL/GenBank/DDBJ databases">
        <authorList>
            <person name="Meier V. D."/>
            <person name="Meier V D."/>
        </authorList>
    </citation>
    <scope>NUCLEOTIDE SEQUENCE</scope>
    <source>
        <strain evidence="5">HLG_WM_MAG_07</strain>
    </source>
</reference>
<name>A0A6S6UG58_9GAMM</name>
<evidence type="ECO:0000259" key="4">
    <source>
        <dbReference type="PROSITE" id="PS51123"/>
    </source>
</evidence>
<dbReference type="Gene3D" id="3.30.1330.60">
    <property type="entry name" value="OmpA-like domain"/>
    <property type="match status" value="1"/>
</dbReference>
<evidence type="ECO:0000256" key="1">
    <source>
        <dbReference type="PROSITE-ProRule" id="PRU00473"/>
    </source>
</evidence>
<dbReference type="GO" id="GO:0016020">
    <property type="term" value="C:membrane"/>
    <property type="evidence" value="ECO:0007669"/>
    <property type="project" value="UniProtKB-UniRule"/>
</dbReference>
<feature type="compositionally biased region" description="Basic and acidic residues" evidence="2">
    <location>
        <begin position="49"/>
        <end position="58"/>
    </location>
</feature>
<dbReference type="InterPro" id="IPR036737">
    <property type="entry name" value="OmpA-like_sf"/>
</dbReference>
<evidence type="ECO:0000256" key="3">
    <source>
        <dbReference type="SAM" id="Phobius"/>
    </source>
</evidence>
<feature type="region of interest" description="Disordered" evidence="2">
    <location>
        <begin position="37"/>
        <end position="58"/>
    </location>
</feature>
<proteinExistence type="predicted"/>
<keyword evidence="3" id="KW-0812">Transmembrane</keyword>
<protein>
    <recommendedName>
        <fullName evidence="4">OmpA-like domain-containing protein</fullName>
    </recommendedName>
</protein>
<feature type="transmembrane region" description="Helical" evidence="3">
    <location>
        <begin position="6"/>
        <end position="27"/>
    </location>
</feature>
<sequence>MLNRLSILFASILSLCIVAFLCMSYYIDDAEKKKQQKLMDGKSTSITSENDKRQPAHMKSDTPVVVEIIKTPEAELHLVGTIASNQERQNFLVALERNTKTSLIHDNLSIVKEGSPIEPIRMHAVLPILKSMKSGVISFWAKKVNITAVVDTQLENDLLEEEIALIKWQDVELAKKIIVMEDQRSTNVSGQIKKAQFCQNALAKKSQAFSIEFTKINGEEKLKENAVLQEFLTIILSCREHLIVIEGHYANANSHKVNQQRSERFATEVLKYFQTHSSQALNLVARGQGDTAPLYDNSTTMGKTMNRRIEFKVKEQ</sequence>
<accession>A0A6S6UG58</accession>
<keyword evidence="1 3" id="KW-0472">Membrane</keyword>
<dbReference type="PROSITE" id="PS51123">
    <property type="entry name" value="OMPA_2"/>
    <property type="match status" value="1"/>
</dbReference>
<keyword evidence="3" id="KW-1133">Transmembrane helix</keyword>
<feature type="domain" description="OmpA-like" evidence="4">
    <location>
        <begin position="200"/>
        <end position="316"/>
    </location>
</feature>
<dbReference type="Pfam" id="PF00691">
    <property type="entry name" value="OmpA"/>
    <property type="match status" value="1"/>
</dbReference>
<evidence type="ECO:0000256" key="2">
    <source>
        <dbReference type="SAM" id="MobiDB-lite"/>
    </source>
</evidence>
<dbReference type="AlphaFoldDB" id="A0A6S6UG58"/>
<gene>
    <name evidence="5" type="ORF">HELGO_WM8082</name>
</gene>